<evidence type="ECO:0000313" key="1">
    <source>
        <dbReference type="EMBL" id="HAV92191.1"/>
    </source>
</evidence>
<sequence>MILILILILSFNLSADVFIPMDESQNDHLKAYGVVYRMLEKGCKCHWLLNYMGGSFIIESDEDALKECALNIVTANIISQSQRDAIIQKITDDGKKDIVLEKAPKIAVYSPPGKEPWDDAVTLVLDYTGIPYEIIYDKEILSGKIYDYEWLHLHHEDFTGQFDRFYLNSMNQEWLLSMISFQKEQAWELGYKKYWMVKRDAAKEISNYVKRGGFLFSMCSGTNTIDDAIALSQQDIIPSVLDGDGTAEPKLDYTNTFAFTGFSMNDRLTIDIDDINYEPENKLYWEFEQFTLNKFAPQTDPVEAMLTQNHTQKVNEYLGRTTTFRKDKLKSNVIILADAFDNKYAKYIHGIYGEGFFTFLAGHDPEDFVHYVNDPPTDLKFHKHSPGYRLILNNVLFPASQEKKKKT</sequence>
<reference evidence="1 2" key="1">
    <citation type="journal article" date="2018" name="Nat. Biotechnol.">
        <title>A standardized bacterial taxonomy based on genome phylogeny substantially revises the tree of life.</title>
        <authorList>
            <person name="Parks D.H."/>
            <person name="Chuvochina M."/>
            <person name="Waite D.W."/>
            <person name="Rinke C."/>
            <person name="Skarshewski A."/>
            <person name="Chaumeil P.A."/>
            <person name="Hugenholtz P."/>
        </authorList>
    </citation>
    <scope>NUCLEOTIDE SEQUENCE [LARGE SCALE GENOMIC DNA]</scope>
    <source>
        <strain evidence="1">UBA9956</strain>
    </source>
</reference>
<organism evidence="1 2">
    <name type="scientific">candidate division WOR-3 bacterium</name>
    <dbReference type="NCBI Taxonomy" id="2052148"/>
    <lineage>
        <taxon>Bacteria</taxon>
        <taxon>Bacteria division WOR-3</taxon>
    </lineage>
</organism>
<name>A0A350H9H5_UNCW3</name>
<dbReference type="AlphaFoldDB" id="A0A350H9H5"/>
<dbReference type="EMBL" id="DMZY01000099">
    <property type="protein sequence ID" value="HAV92191.1"/>
    <property type="molecule type" value="Genomic_DNA"/>
</dbReference>
<accession>A0A350H9H5</accession>
<protein>
    <submittedName>
        <fullName evidence="1">Asparagine synthetase B</fullName>
    </submittedName>
</protein>
<gene>
    <name evidence="1" type="ORF">DCW38_03310</name>
</gene>
<proteinExistence type="predicted"/>
<dbReference type="Proteomes" id="UP000264062">
    <property type="component" value="Unassembled WGS sequence"/>
</dbReference>
<evidence type="ECO:0000313" key="2">
    <source>
        <dbReference type="Proteomes" id="UP000264062"/>
    </source>
</evidence>
<comment type="caution">
    <text evidence="1">The sequence shown here is derived from an EMBL/GenBank/DDBJ whole genome shotgun (WGS) entry which is preliminary data.</text>
</comment>